<feature type="transmembrane region" description="Helical" evidence="1">
    <location>
        <begin position="25"/>
        <end position="46"/>
    </location>
</feature>
<evidence type="ECO:0000256" key="1">
    <source>
        <dbReference type="SAM" id="Phobius"/>
    </source>
</evidence>
<evidence type="ECO:0000313" key="2">
    <source>
        <dbReference type="EMBL" id="CAI6337082.1"/>
    </source>
</evidence>
<name>A0A9W4ULZ1_9PLEO</name>
<dbReference type="Proteomes" id="UP001152607">
    <property type="component" value="Unassembled WGS sequence"/>
</dbReference>
<proteinExistence type="predicted"/>
<reference evidence="2" key="1">
    <citation type="submission" date="2023-01" db="EMBL/GenBank/DDBJ databases">
        <authorList>
            <person name="Van Ghelder C."/>
            <person name="Rancurel C."/>
        </authorList>
    </citation>
    <scope>NUCLEOTIDE SEQUENCE</scope>
    <source>
        <strain evidence="2">CNCM I-4278</strain>
    </source>
</reference>
<accession>A0A9W4ULZ1</accession>
<gene>
    <name evidence="2" type="ORF">PDIGIT_LOCUS10190</name>
</gene>
<dbReference type="EMBL" id="CAOQHR010000007">
    <property type="protein sequence ID" value="CAI6337082.1"/>
    <property type="molecule type" value="Genomic_DNA"/>
</dbReference>
<protein>
    <submittedName>
        <fullName evidence="2">Uncharacterized protein</fullName>
    </submittedName>
</protein>
<comment type="caution">
    <text evidence="2">The sequence shown here is derived from an EMBL/GenBank/DDBJ whole genome shotgun (WGS) entry which is preliminary data.</text>
</comment>
<evidence type="ECO:0000313" key="3">
    <source>
        <dbReference type="Proteomes" id="UP001152607"/>
    </source>
</evidence>
<sequence>MIDYDSLTGWGSPTSTMLPSFYPRLPFAEISFSILFSFFSIPFSFLSDPSTPFPVPSVYRASLRSVGSRWKNARYVHQTLRVPAPTYPINWSISIRTIRFTPRWKSLGSCGTISTAVAIACVSPYTVSLTYHETMMSQRTRIVTRSNTNLGNCSILCKENEWVMGITAASGRKKRKKGN</sequence>
<organism evidence="2 3">
    <name type="scientific">Periconia digitata</name>
    <dbReference type="NCBI Taxonomy" id="1303443"/>
    <lineage>
        <taxon>Eukaryota</taxon>
        <taxon>Fungi</taxon>
        <taxon>Dikarya</taxon>
        <taxon>Ascomycota</taxon>
        <taxon>Pezizomycotina</taxon>
        <taxon>Dothideomycetes</taxon>
        <taxon>Pleosporomycetidae</taxon>
        <taxon>Pleosporales</taxon>
        <taxon>Massarineae</taxon>
        <taxon>Periconiaceae</taxon>
        <taxon>Periconia</taxon>
    </lineage>
</organism>
<keyword evidence="1" id="KW-0812">Transmembrane</keyword>
<keyword evidence="1" id="KW-1133">Transmembrane helix</keyword>
<keyword evidence="3" id="KW-1185">Reference proteome</keyword>
<dbReference type="AlphaFoldDB" id="A0A9W4ULZ1"/>
<keyword evidence="1" id="KW-0472">Membrane</keyword>